<sequence>MNQFKEANFTICGEGIQLKGYATIERVLYSGGWELPYFPKESVELFMQDNYSVGIKSWYIEENDTYVLASTFDKDIEEHETFWWTGEKIEHNGETIHVYCLDGLTWERTEEKEMENNNVSLEEFKAHMDATVNEIMDLLHEGEDIEGYNVTISLNGKSIEIDMNADLYANLENIIDDEIAGI</sequence>
<reference evidence="1" key="1">
    <citation type="submission" date="2015-11" db="EMBL/GenBank/DDBJ databases">
        <authorList>
            <person name="Zhang Y."/>
            <person name="Guo Z."/>
        </authorList>
    </citation>
    <scope>NUCLEOTIDE SEQUENCE [LARGE SCALE GENOMIC DNA]</scope>
</reference>
<proteinExistence type="predicted"/>
<keyword evidence="3" id="KW-1185">Reference proteome</keyword>
<name>A0A0S2MUE3_9CAUD</name>
<evidence type="ECO:0000313" key="1">
    <source>
        <dbReference type="EMBL" id="ALO79429.1"/>
    </source>
</evidence>
<organism evidence="1 3">
    <name type="scientific">Bacillus phage BM15</name>
    <dbReference type="NCBI Taxonomy" id="1755680"/>
    <lineage>
        <taxon>Viruses</taxon>
        <taxon>Duplodnaviria</taxon>
        <taxon>Heunggongvirae</taxon>
        <taxon>Uroviricota</taxon>
        <taxon>Caudoviricetes</taxon>
        <taxon>Herelleviridae</taxon>
        <taxon>Bastillevirinae</taxon>
        <taxon>Caeruleovirus</taxon>
        <taxon>Caeruleovirus BM15</taxon>
    </lineage>
</organism>
<evidence type="ECO:0000313" key="3">
    <source>
        <dbReference type="Proteomes" id="UP000225963"/>
    </source>
</evidence>
<protein>
    <submittedName>
        <fullName evidence="1">Uncharacterized protein</fullName>
    </submittedName>
</protein>
<dbReference type="OrthoDB" id="25673at10239"/>
<evidence type="ECO:0000313" key="2">
    <source>
        <dbReference type="EMBL" id="ALO79677.1"/>
    </source>
</evidence>
<dbReference type="EMBL" id="KT995480">
    <property type="protein sequence ID" value="ALO79429.1"/>
    <property type="molecule type" value="Genomic_DNA"/>
</dbReference>
<reference evidence="3" key="2">
    <citation type="submission" date="2015-11" db="EMBL/GenBank/DDBJ databases">
        <authorList>
            <person name="Sharaf A."/>
            <person name="Marie M.E."/>
            <person name="Esson H."/>
            <person name="El-Afifi I.S."/>
            <person name="Hammad M.A."/>
        </authorList>
    </citation>
    <scope>NUCLEOTIDE SEQUENCE [LARGE SCALE GENOMIC DNA]</scope>
</reference>
<dbReference type="Proteomes" id="UP000225963">
    <property type="component" value="Segment"/>
</dbReference>
<gene>
    <name evidence="2" type="ORF">BM10_273</name>
    <name evidence="1" type="ORF">BM10_8</name>
</gene>
<accession>A0A0S2MUE3</accession>
<dbReference type="EMBL" id="KT995480">
    <property type="protein sequence ID" value="ALO79677.1"/>
    <property type="molecule type" value="Genomic_DNA"/>
</dbReference>